<reference evidence="11 12" key="1">
    <citation type="journal article" date="2016" name="Nat. Commun.">
        <title>Thousands of microbial genomes shed light on interconnected biogeochemical processes in an aquifer system.</title>
        <authorList>
            <person name="Anantharaman K."/>
            <person name="Brown C.T."/>
            <person name="Hug L.A."/>
            <person name="Sharon I."/>
            <person name="Castelle C.J."/>
            <person name="Probst A.J."/>
            <person name="Thomas B.C."/>
            <person name="Singh A."/>
            <person name="Wilkins M.J."/>
            <person name="Karaoz U."/>
            <person name="Brodie E.L."/>
            <person name="Williams K.H."/>
            <person name="Hubbard S.S."/>
            <person name="Banfield J.F."/>
        </authorList>
    </citation>
    <scope>NUCLEOTIDE SEQUENCE [LARGE SCALE GENOMIC DNA]</scope>
</reference>
<keyword evidence="5 7" id="KW-0687">Ribonucleoprotein</keyword>
<dbReference type="NCBIfam" id="TIGR00158">
    <property type="entry name" value="L9"/>
    <property type="match status" value="1"/>
</dbReference>
<evidence type="ECO:0000259" key="9">
    <source>
        <dbReference type="Pfam" id="PF01281"/>
    </source>
</evidence>
<evidence type="ECO:0000313" key="11">
    <source>
        <dbReference type="EMBL" id="OGC86830.1"/>
    </source>
</evidence>
<feature type="coiled-coil region" evidence="8">
    <location>
        <begin position="42"/>
        <end position="71"/>
    </location>
</feature>
<dbReference type="GO" id="GO:0005840">
    <property type="term" value="C:ribosome"/>
    <property type="evidence" value="ECO:0007669"/>
    <property type="project" value="UniProtKB-KW"/>
</dbReference>
<evidence type="ECO:0000256" key="1">
    <source>
        <dbReference type="ARBA" id="ARBA00010605"/>
    </source>
</evidence>
<evidence type="ECO:0000256" key="6">
    <source>
        <dbReference type="ARBA" id="ARBA00035292"/>
    </source>
</evidence>
<name>A0A1F4XYP1_9BACT</name>
<organism evidence="11 12">
    <name type="scientific">Candidatus Adlerbacteria bacterium RIFCSPLOWO2_01_FULL_54_21b</name>
    <dbReference type="NCBI Taxonomy" id="1797245"/>
    <lineage>
        <taxon>Bacteria</taxon>
        <taxon>Candidatus Adleribacteriota</taxon>
    </lineage>
</organism>
<evidence type="ECO:0000256" key="4">
    <source>
        <dbReference type="ARBA" id="ARBA00022980"/>
    </source>
</evidence>
<protein>
    <recommendedName>
        <fullName evidence="6 7">Large ribosomal subunit protein bL9</fullName>
    </recommendedName>
</protein>
<dbReference type="AlphaFoldDB" id="A0A1F4XYP1"/>
<feature type="domain" description="Ribosomal protein L9" evidence="9">
    <location>
        <begin position="1"/>
        <end position="47"/>
    </location>
</feature>
<dbReference type="GO" id="GO:0006412">
    <property type="term" value="P:translation"/>
    <property type="evidence" value="ECO:0007669"/>
    <property type="project" value="UniProtKB-UniRule"/>
</dbReference>
<evidence type="ECO:0000256" key="3">
    <source>
        <dbReference type="ARBA" id="ARBA00022884"/>
    </source>
</evidence>
<proteinExistence type="inferred from homology"/>
<comment type="function">
    <text evidence="7">Binds to the 23S rRNA.</text>
</comment>
<dbReference type="InterPro" id="IPR020594">
    <property type="entry name" value="Ribosomal_bL9_bac/chp"/>
</dbReference>
<dbReference type="GO" id="GO:1990904">
    <property type="term" value="C:ribonucleoprotein complex"/>
    <property type="evidence" value="ECO:0007669"/>
    <property type="project" value="UniProtKB-KW"/>
</dbReference>
<evidence type="ECO:0000256" key="5">
    <source>
        <dbReference type="ARBA" id="ARBA00023274"/>
    </source>
</evidence>
<comment type="similarity">
    <text evidence="1 7">Belongs to the bacterial ribosomal protein bL9 family.</text>
</comment>
<dbReference type="InterPro" id="IPR036935">
    <property type="entry name" value="Ribosomal_bL9_N_sf"/>
</dbReference>
<keyword evidence="4 7" id="KW-0689">Ribosomal protein</keyword>
<dbReference type="PANTHER" id="PTHR21368">
    <property type="entry name" value="50S RIBOSOMAL PROTEIN L9"/>
    <property type="match status" value="1"/>
</dbReference>
<dbReference type="GO" id="GO:0003735">
    <property type="term" value="F:structural constituent of ribosome"/>
    <property type="evidence" value="ECO:0007669"/>
    <property type="project" value="InterPro"/>
</dbReference>
<keyword evidence="3 7" id="KW-0694">RNA-binding</keyword>
<dbReference type="InterPro" id="IPR009027">
    <property type="entry name" value="Ribosomal_bL9/RNase_H1_N"/>
</dbReference>
<dbReference type="EMBL" id="MEWZ01000013">
    <property type="protein sequence ID" value="OGC86830.1"/>
    <property type="molecule type" value="Genomic_DNA"/>
</dbReference>
<dbReference type="InterPro" id="IPR000244">
    <property type="entry name" value="Ribosomal_bL9"/>
</dbReference>
<dbReference type="Pfam" id="PF01281">
    <property type="entry name" value="Ribosomal_L9_N"/>
    <property type="match status" value="1"/>
</dbReference>
<gene>
    <name evidence="7" type="primary">rplI</name>
    <name evidence="11" type="ORF">A2949_02270</name>
</gene>
<feature type="domain" description="Large ribosomal subunit protein bL9 C-terminal" evidence="10">
    <location>
        <begin position="70"/>
        <end position="145"/>
    </location>
</feature>
<dbReference type="InterPro" id="IPR020069">
    <property type="entry name" value="Ribosomal_bL9_C"/>
</dbReference>
<dbReference type="HAMAP" id="MF_00503">
    <property type="entry name" value="Ribosomal_bL9"/>
    <property type="match status" value="1"/>
</dbReference>
<dbReference type="GO" id="GO:0019843">
    <property type="term" value="F:rRNA binding"/>
    <property type="evidence" value="ECO:0007669"/>
    <property type="project" value="UniProtKB-UniRule"/>
</dbReference>
<dbReference type="InterPro" id="IPR020070">
    <property type="entry name" value="Ribosomal_bL9_N"/>
</dbReference>
<evidence type="ECO:0000313" key="12">
    <source>
        <dbReference type="Proteomes" id="UP000178585"/>
    </source>
</evidence>
<dbReference type="Gene3D" id="3.10.430.100">
    <property type="entry name" value="Ribosomal protein L9, C-terminal domain"/>
    <property type="match status" value="1"/>
</dbReference>
<sequence length="148" mass="16296">MKVILLKDVRGVGLHGEIKNVAEGYAINGLFPKKLAEAATPEKIAEYEAKRAEHEAQKVQEEEQLDNKVAALRGKKVSLSARATEKGGLFKTVHEKDVTKAIHTEYSLEIPESSIRFLEPIKTVGEHSVMLQSKNHKAEFGVVVVPVA</sequence>
<evidence type="ECO:0000256" key="8">
    <source>
        <dbReference type="SAM" id="Coils"/>
    </source>
</evidence>
<dbReference type="Pfam" id="PF03948">
    <property type="entry name" value="Ribosomal_L9_C"/>
    <property type="match status" value="1"/>
</dbReference>
<evidence type="ECO:0000256" key="7">
    <source>
        <dbReference type="HAMAP-Rule" id="MF_00503"/>
    </source>
</evidence>
<evidence type="ECO:0000256" key="2">
    <source>
        <dbReference type="ARBA" id="ARBA00022730"/>
    </source>
</evidence>
<accession>A0A1F4XYP1</accession>
<keyword evidence="2 7" id="KW-0699">rRNA-binding</keyword>
<keyword evidence="8" id="KW-0175">Coiled coil</keyword>
<dbReference type="SUPFAM" id="SSF55653">
    <property type="entry name" value="Ribosomal protein L9 C-domain"/>
    <property type="match status" value="1"/>
</dbReference>
<evidence type="ECO:0000259" key="10">
    <source>
        <dbReference type="Pfam" id="PF03948"/>
    </source>
</evidence>
<dbReference type="InterPro" id="IPR036791">
    <property type="entry name" value="Ribosomal_bL9_C_sf"/>
</dbReference>
<comment type="caution">
    <text evidence="11">The sequence shown here is derived from an EMBL/GenBank/DDBJ whole genome shotgun (WGS) entry which is preliminary data.</text>
</comment>
<dbReference type="Proteomes" id="UP000178585">
    <property type="component" value="Unassembled WGS sequence"/>
</dbReference>
<dbReference type="SUPFAM" id="SSF55658">
    <property type="entry name" value="L9 N-domain-like"/>
    <property type="match status" value="1"/>
</dbReference>
<dbReference type="Gene3D" id="3.40.5.10">
    <property type="entry name" value="Ribosomal protein L9, N-terminal domain"/>
    <property type="match status" value="1"/>
</dbReference>
<dbReference type="STRING" id="1797245.A2949_02270"/>